<sequence length="380" mass="42447">LSRISLWLTSYPLVPVNDRLAALHHYSFRIFLILCYRPASSADHDGAYHDFLEEVERICGKAPNPRPSGHMNAKLGRDVGNENIIGTSNNYGRLLTEMITRLGMRAWNTFFLKRKGRLGTWRGPNGVVCNQIDVVCSPPTTTVLDCGIVNNFLFDTDHQMPSTGRIAYSTTCKTARIALLEDMRGRKITIVQKAIEKGGRLIETQRVGFLRGRKSVSKDPTSGAYSKRATETAMTSYNDELYESIHPDRIASEQPTLAKWTIPPMLTAPLNGELIPKDLTTAHGKLLFKKGDSNDMNSFRPMSLISGVLEATTRALLDDKKKARGDREPNQIWVLNRIAEKSVEYNCPIYVAHVDNEKLSTASSESQYGQPLRGGVYIQS</sequence>
<dbReference type="WBParaSite" id="HPLM_0000866701-mRNA-1">
    <property type="protein sequence ID" value="HPLM_0000866701-mRNA-1"/>
    <property type="gene ID" value="HPLM_0000866701"/>
</dbReference>
<dbReference type="AlphaFoldDB" id="A0A0N4WDK3"/>
<name>A0A0N4WDK3_HAEPC</name>
<accession>A0A0N4WDK3</accession>
<dbReference type="Gene3D" id="3.60.10.10">
    <property type="entry name" value="Endonuclease/exonuclease/phosphatase"/>
    <property type="match status" value="1"/>
</dbReference>
<evidence type="ECO:0000313" key="1">
    <source>
        <dbReference type="WBParaSite" id="HPLM_0000866701-mRNA-1"/>
    </source>
</evidence>
<reference evidence="1" key="1">
    <citation type="submission" date="2017-02" db="UniProtKB">
        <authorList>
            <consortium name="WormBaseParasite"/>
        </authorList>
    </citation>
    <scope>IDENTIFICATION</scope>
</reference>
<dbReference type="InterPro" id="IPR036691">
    <property type="entry name" value="Endo/exonu/phosph_ase_sf"/>
</dbReference>
<protein>
    <submittedName>
        <fullName evidence="1">Reverse transcriptase domain-containing protein</fullName>
    </submittedName>
</protein>
<proteinExistence type="predicted"/>
<organism evidence="1">
    <name type="scientific">Haemonchus placei</name>
    <name type="common">Barber's pole worm</name>
    <dbReference type="NCBI Taxonomy" id="6290"/>
    <lineage>
        <taxon>Eukaryota</taxon>
        <taxon>Metazoa</taxon>
        <taxon>Ecdysozoa</taxon>
        <taxon>Nematoda</taxon>
        <taxon>Chromadorea</taxon>
        <taxon>Rhabditida</taxon>
        <taxon>Rhabditina</taxon>
        <taxon>Rhabditomorpha</taxon>
        <taxon>Strongyloidea</taxon>
        <taxon>Trichostrongylidae</taxon>
        <taxon>Haemonchus</taxon>
    </lineage>
</organism>